<keyword evidence="1" id="KW-1133">Transmembrane helix</keyword>
<organism evidence="3 4">
    <name type="scientific">Bosea caraganae</name>
    <dbReference type="NCBI Taxonomy" id="2763117"/>
    <lineage>
        <taxon>Bacteria</taxon>
        <taxon>Pseudomonadati</taxon>
        <taxon>Pseudomonadota</taxon>
        <taxon>Alphaproteobacteria</taxon>
        <taxon>Hyphomicrobiales</taxon>
        <taxon>Boseaceae</taxon>
        <taxon>Bosea</taxon>
    </lineage>
</organism>
<keyword evidence="4" id="KW-1185">Reference proteome</keyword>
<feature type="transmembrane region" description="Helical" evidence="1">
    <location>
        <begin position="42"/>
        <end position="63"/>
    </location>
</feature>
<feature type="transmembrane region" description="Helical" evidence="1">
    <location>
        <begin position="75"/>
        <end position="91"/>
    </location>
</feature>
<dbReference type="RefSeq" id="WP_114828392.1">
    <property type="nucleotide sequence ID" value="NZ_QQTO01000037.1"/>
</dbReference>
<gene>
    <name evidence="3" type="ORF">DWE98_06715</name>
</gene>
<evidence type="ECO:0000256" key="1">
    <source>
        <dbReference type="SAM" id="Phobius"/>
    </source>
</evidence>
<protein>
    <submittedName>
        <fullName evidence="3">Tripartite tricarboxylate transporter TctB family protein</fullName>
    </submittedName>
</protein>
<name>A0A370LAE1_9HYPH</name>
<dbReference type="Proteomes" id="UP000255207">
    <property type="component" value="Unassembled WGS sequence"/>
</dbReference>
<dbReference type="OrthoDB" id="5186924at2"/>
<keyword evidence="1" id="KW-0812">Transmembrane</keyword>
<feature type="domain" description="DUF1468" evidence="2">
    <location>
        <begin position="11"/>
        <end position="142"/>
    </location>
</feature>
<dbReference type="EMBL" id="QQTP01000002">
    <property type="protein sequence ID" value="RDJ28267.1"/>
    <property type="molecule type" value="Genomic_DNA"/>
</dbReference>
<feature type="transmembrane region" description="Helical" evidence="1">
    <location>
        <begin position="122"/>
        <end position="139"/>
    </location>
</feature>
<evidence type="ECO:0000313" key="4">
    <source>
        <dbReference type="Proteomes" id="UP000255207"/>
    </source>
</evidence>
<accession>A0A370LAE1</accession>
<evidence type="ECO:0000313" key="3">
    <source>
        <dbReference type="EMBL" id="RDJ28267.1"/>
    </source>
</evidence>
<dbReference type="AlphaFoldDB" id="A0A370LAE1"/>
<comment type="caution">
    <text evidence="3">The sequence shown here is derived from an EMBL/GenBank/DDBJ whole genome shotgun (WGS) entry which is preliminary data.</text>
</comment>
<dbReference type="InterPro" id="IPR009936">
    <property type="entry name" value="DUF1468"/>
</dbReference>
<proteinExistence type="predicted"/>
<reference evidence="4" key="1">
    <citation type="submission" date="2018-07" db="EMBL/GenBank/DDBJ databases">
        <authorList>
            <person name="Safronova V.I."/>
            <person name="Chirak E.R."/>
            <person name="Sazanova A.L."/>
        </authorList>
    </citation>
    <scope>NUCLEOTIDE SEQUENCE [LARGE SCALE GENOMIC DNA]</scope>
    <source>
        <strain evidence="4">RCAM04685</strain>
    </source>
</reference>
<evidence type="ECO:0000259" key="2">
    <source>
        <dbReference type="Pfam" id="PF07331"/>
    </source>
</evidence>
<sequence length="147" mass="15422">MIRLRSPKNVLAGLLFLLFAGVLTWQSGKLELGTAGRMGPGYFPLLLAQLLGLLGLGVLVSGLRHEGTPLPRGDLLGLALVTAAIVAFGLVLQRFGFIAAVLVSSALCVAASRPFKPLASAIFILGLVAFCTVVFVWGLKMPVQLLP</sequence>
<keyword evidence="1" id="KW-0472">Membrane</keyword>
<dbReference type="Pfam" id="PF07331">
    <property type="entry name" value="TctB"/>
    <property type="match status" value="1"/>
</dbReference>